<accession>A0A916TJD0</accession>
<comment type="caution">
    <text evidence="1">The sequence shown here is derived from an EMBL/GenBank/DDBJ whole genome shotgun (WGS) entry which is preliminary data.</text>
</comment>
<organism evidence="1 2">
    <name type="scientific">Flexivirga endophytica</name>
    <dbReference type="NCBI Taxonomy" id="1849103"/>
    <lineage>
        <taxon>Bacteria</taxon>
        <taxon>Bacillati</taxon>
        <taxon>Actinomycetota</taxon>
        <taxon>Actinomycetes</taxon>
        <taxon>Micrococcales</taxon>
        <taxon>Dermacoccaceae</taxon>
        <taxon>Flexivirga</taxon>
    </lineage>
</organism>
<sequence>MAGTELQNTQLRQIDGGAVLLFSRAVEAQIERVWRAVSKPDQIGAWFVPTGPWVPVRELDTLLGSPVGQATVGEAPYEICWVKDDDRYDFRLAARGPHTLVELSVPVDEPEDAPAAADFVDSYLDRLAPYLAGEDLAHLASVDLDETQRRIVAYARRFGVDPARGLEMVAGIRAAIEKSAHAQPWHFEPSQEAADAFEVRMTAYVREHKEALDAAMTRHGDDDSALMTALDEWILPTATSVEQVGARHLFVLDRYLADESIAISDLESAWRQTHSDR</sequence>
<dbReference type="EMBL" id="BMHI01000009">
    <property type="protein sequence ID" value="GGB48014.1"/>
    <property type="molecule type" value="Genomic_DNA"/>
</dbReference>
<evidence type="ECO:0000313" key="1">
    <source>
        <dbReference type="EMBL" id="GGB48014.1"/>
    </source>
</evidence>
<keyword evidence="2" id="KW-1185">Reference proteome</keyword>
<name>A0A916TJD0_9MICO</name>
<reference evidence="1" key="1">
    <citation type="journal article" date="2014" name="Int. J. Syst. Evol. Microbiol.">
        <title>Complete genome sequence of Corynebacterium casei LMG S-19264T (=DSM 44701T), isolated from a smear-ripened cheese.</title>
        <authorList>
            <consortium name="US DOE Joint Genome Institute (JGI-PGF)"/>
            <person name="Walter F."/>
            <person name="Albersmeier A."/>
            <person name="Kalinowski J."/>
            <person name="Ruckert C."/>
        </authorList>
    </citation>
    <scope>NUCLEOTIDE SEQUENCE</scope>
    <source>
        <strain evidence="1">CGMCC 1.15085</strain>
    </source>
</reference>
<reference evidence="1" key="2">
    <citation type="submission" date="2020-09" db="EMBL/GenBank/DDBJ databases">
        <authorList>
            <person name="Sun Q."/>
            <person name="Zhou Y."/>
        </authorList>
    </citation>
    <scope>NUCLEOTIDE SEQUENCE</scope>
    <source>
        <strain evidence="1">CGMCC 1.15085</strain>
    </source>
</reference>
<dbReference type="InterPro" id="IPR023393">
    <property type="entry name" value="START-like_dom_sf"/>
</dbReference>
<proteinExistence type="predicted"/>
<dbReference type="AlphaFoldDB" id="A0A916TJD0"/>
<evidence type="ECO:0000313" key="2">
    <source>
        <dbReference type="Proteomes" id="UP000636793"/>
    </source>
</evidence>
<dbReference type="Proteomes" id="UP000636793">
    <property type="component" value="Unassembled WGS sequence"/>
</dbReference>
<dbReference type="SUPFAM" id="SSF55961">
    <property type="entry name" value="Bet v1-like"/>
    <property type="match status" value="1"/>
</dbReference>
<dbReference type="Gene3D" id="3.30.530.20">
    <property type="match status" value="1"/>
</dbReference>
<gene>
    <name evidence="1" type="ORF">GCM10011492_44020</name>
</gene>
<dbReference type="RefSeq" id="WP_188839235.1">
    <property type="nucleotide sequence ID" value="NZ_BMHI01000009.1"/>
</dbReference>
<protein>
    <submittedName>
        <fullName evidence="1">Uncharacterized protein</fullName>
    </submittedName>
</protein>